<feature type="compositionally biased region" description="Basic and acidic residues" evidence="1">
    <location>
        <begin position="261"/>
        <end position="270"/>
    </location>
</feature>
<name>A0A372M4H2_9ACTN</name>
<feature type="compositionally biased region" description="Low complexity" evidence="1">
    <location>
        <begin position="170"/>
        <end position="184"/>
    </location>
</feature>
<dbReference type="Gene3D" id="3.90.420.10">
    <property type="entry name" value="Oxidoreductase, molybdopterin-binding domain"/>
    <property type="match status" value="1"/>
</dbReference>
<protein>
    <submittedName>
        <fullName evidence="4">Molybdopterin oxidoreductase</fullName>
    </submittedName>
</protein>
<reference evidence="4 5" key="1">
    <citation type="submission" date="2018-08" db="EMBL/GenBank/DDBJ databases">
        <title>Isolation, diversity and antifungal activity of Actinobacteria from wheat.</title>
        <authorList>
            <person name="Han C."/>
        </authorList>
    </citation>
    <scope>NUCLEOTIDE SEQUENCE [LARGE SCALE GENOMIC DNA]</scope>
    <source>
        <strain evidence="4 5">NEAU-YY421</strain>
    </source>
</reference>
<dbReference type="GO" id="GO:0006790">
    <property type="term" value="P:sulfur compound metabolic process"/>
    <property type="evidence" value="ECO:0007669"/>
    <property type="project" value="TreeGrafter"/>
</dbReference>
<sequence length="662" mass="67808">MSVSTRGETAVRIGLGAVAGLVSGCAALAVAELAAVAVRPEASPLTAVGGAVVDRTPTPVKDWAIREFGTDDKLVLRLGLLAALGLFAAVLGALAVRRRGDASLGVLAFGLLGAVAATGRPDSTSPLDAVPSLAGAAAGSVVLYVLTGRLTAAPAFPVPHGHVLSRGPLSSPTPSSAAASPTAPDEGHAPAAPAVSAGGTGPSASDEQSGRGRDGEPSGGGEPQAGGEPGGAAGPLPDVVPPAGGRGGVGEQDTGLAPDAPRAEGEDRPADGQAPGEPPGDPAPGTRAAGSGPRSRATTAPSRRLFVLATAGTAIAATGIGALGRRLNASTAAEAEASRAAIRLPAPTSPAPALPRRVDLKLPGLTPYTTPNKRFYRVDTALTVPRLDAGSWRLRLHGKGVTAPLTLDFQDLLARGPIERDITLTCVSNEVGGPYVSSARWLGVPLKDLLAEAGVQPPSRGGPADQLVARSVDGMTLGSPVETVMDGRDAMLAVGMNGEPLPFDHGFPVRMLVPGLYGYVSACKWIQELELTTFDAYDVYWVKRDWAREAPIKTQSRIDTPRPFARPKAGRVTVAGVAWAQHKGIARVEVRVDEGPWQRAELAAEGPRDTWRQWSWQWPATAGSHTLQVRATDRTGHTQTAERTGTVPDGAAGRHSVVVDVT</sequence>
<keyword evidence="5" id="KW-1185">Reference proteome</keyword>
<dbReference type="GO" id="GO:0008482">
    <property type="term" value="F:sulfite oxidase activity"/>
    <property type="evidence" value="ECO:0007669"/>
    <property type="project" value="TreeGrafter"/>
</dbReference>
<dbReference type="Gene3D" id="2.60.40.650">
    <property type="match status" value="1"/>
</dbReference>
<evidence type="ECO:0000256" key="1">
    <source>
        <dbReference type="SAM" id="MobiDB-lite"/>
    </source>
</evidence>
<accession>A0A372M4H2</accession>
<dbReference type="GO" id="GO:0020037">
    <property type="term" value="F:heme binding"/>
    <property type="evidence" value="ECO:0007669"/>
    <property type="project" value="TreeGrafter"/>
</dbReference>
<dbReference type="EMBL" id="QUAK01000090">
    <property type="protein sequence ID" value="RFU85520.1"/>
    <property type="molecule type" value="Genomic_DNA"/>
</dbReference>
<dbReference type="OrthoDB" id="9795587at2"/>
<feature type="domain" description="Oxidoreductase molybdopterin-binding" evidence="3">
    <location>
        <begin position="382"/>
        <end position="536"/>
    </location>
</feature>
<keyword evidence="2" id="KW-0812">Transmembrane</keyword>
<dbReference type="SUPFAM" id="SSF81296">
    <property type="entry name" value="E set domains"/>
    <property type="match status" value="1"/>
</dbReference>
<dbReference type="AlphaFoldDB" id="A0A372M4H2"/>
<feature type="compositionally biased region" description="Gly residues" evidence="1">
    <location>
        <begin position="217"/>
        <end position="233"/>
    </location>
</feature>
<comment type="caution">
    <text evidence="4">The sequence shown here is derived from an EMBL/GenBank/DDBJ whole genome shotgun (WGS) entry which is preliminary data.</text>
</comment>
<feature type="transmembrane region" description="Helical" evidence="2">
    <location>
        <begin position="12"/>
        <end position="38"/>
    </location>
</feature>
<dbReference type="PROSITE" id="PS51257">
    <property type="entry name" value="PROKAR_LIPOPROTEIN"/>
    <property type="match status" value="1"/>
</dbReference>
<organism evidence="4 5">
    <name type="scientific">Streptomyces triticagri</name>
    <dbReference type="NCBI Taxonomy" id="2293568"/>
    <lineage>
        <taxon>Bacteria</taxon>
        <taxon>Bacillati</taxon>
        <taxon>Actinomycetota</taxon>
        <taxon>Actinomycetes</taxon>
        <taxon>Kitasatosporales</taxon>
        <taxon>Streptomycetaceae</taxon>
        <taxon>Streptomyces</taxon>
    </lineage>
</organism>
<feature type="transmembrane region" description="Helical" evidence="2">
    <location>
        <begin position="130"/>
        <end position="147"/>
    </location>
</feature>
<feature type="region of interest" description="Disordered" evidence="1">
    <location>
        <begin position="166"/>
        <end position="302"/>
    </location>
</feature>
<evidence type="ECO:0000313" key="4">
    <source>
        <dbReference type="EMBL" id="RFU85520.1"/>
    </source>
</evidence>
<dbReference type="InterPro" id="IPR000572">
    <property type="entry name" value="OxRdtase_Mopterin-bd_dom"/>
</dbReference>
<dbReference type="InterPro" id="IPR036374">
    <property type="entry name" value="OxRdtase_Mopterin-bd_sf"/>
</dbReference>
<dbReference type="Pfam" id="PF00174">
    <property type="entry name" value="Oxidored_molyb"/>
    <property type="match status" value="1"/>
</dbReference>
<feature type="transmembrane region" description="Helical" evidence="2">
    <location>
        <begin position="102"/>
        <end position="118"/>
    </location>
</feature>
<dbReference type="PANTHER" id="PTHR19372:SF7">
    <property type="entry name" value="SULFITE OXIDASE, MITOCHONDRIAL"/>
    <property type="match status" value="1"/>
</dbReference>
<keyword evidence="2" id="KW-0472">Membrane</keyword>
<dbReference type="RefSeq" id="WP_128556877.1">
    <property type="nucleotide sequence ID" value="NZ_QUAK01000090.1"/>
</dbReference>
<evidence type="ECO:0000256" key="2">
    <source>
        <dbReference type="SAM" id="Phobius"/>
    </source>
</evidence>
<evidence type="ECO:0000313" key="5">
    <source>
        <dbReference type="Proteomes" id="UP000263094"/>
    </source>
</evidence>
<feature type="transmembrane region" description="Helical" evidence="2">
    <location>
        <begin position="305"/>
        <end position="324"/>
    </location>
</feature>
<gene>
    <name evidence="4" type="ORF">DY218_16920</name>
</gene>
<feature type="transmembrane region" description="Helical" evidence="2">
    <location>
        <begin position="74"/>
        <end position="95"/>
    </location>
</feature>
<dbReference type="InterPro" id="IPR014756">
    <property type="entry name" value="Ig_E-set"/>
</dbReference>
<dbReference type="SUPFAM" id="SSF56524">
    <property type="entry name" value="Oxidoreductase molybdopterin-binding domain"/>
    <property type="match status" value="1"/>
</dbReference>
<evidence type="ECO:0000259" key="3">
    <source>
        <dbReference type="Pfam" id="PF00174"/>
    </source>
</evidence>
<proteinExistence type="predicted"/>
<dbReference type="PANTHER" id="PTHR19372">
    <property type="entry name" value="SULFITE REDUCTASE"/>
    <property type="match status" value="1"/>
</dbReference>
<feature type="compositionally biased region" description="Low complexity" evidence="1">
    <location>
        <begin position="234"/>
        <end position="243"/>
    </location>
</feature>
<feature type="region of interest" description="Disordered" evidence="1">
    <location>
        <begin position="633"/>
        <end position="662"/>
    </location>
</feature>
<keyword evidence="2" id="KW-1133">Transmembrane helix</keyword>
<dbReference type="GO" id="GO:0043546">
    <property type="term" value="F:molybdopterin cofactor binding"/>
    <property type="evidence" value="ECO:0007669"/>
    <property type="project" value="TreeGrafter"/>
</dbReference>
<dbReference type="Proteomes" id="UP000263094">
    <property type="component" value="Unassembled WGS sequence"/>
</dbReference>